<sequence>MSTCVCNCTCCKQPDRRTGACCALDKKCDCSCRCCQTSSKCSQPGSDRASFTRIVEHTLLASSEEPVTKVTQERVVIEGDDGKTVTSTETECRTMFAPSSSEPEKVSSDVTITSGEAGGAEQKSSGKCKCVCCSDSSCACTCTCCKERSPTGRCCRTGEGQTKTGDKGCKKCMCCSASKGACACPCACCAPCTCSCACCKDKKKCSCCSDGDQGRCGCSCACCKKTECQCCKCCTKTCPCECQCCRVSRDKTGACGCDCACCAKSGAVTGGSCCASKKSQAQKGAMMRGGERGREERLGTARHRERTPKDEERSGDPVRKAASSYREKMCEMMAGADDAVSPCPYFSSVPRDFVKILTCKTGEQVILRRMELSDYPAVRVLLPSVSRCPTTLSDAQVASILSLPVFYAWCCFSVKNAESEGGDEREREGDLLGYCEVLLQPHLGRKPDGRLERVVVSERFRGRGLATKMCEAVVQEVRERDLCGRLDLTVEKLEARHIYENKLGFKAVDTSVLRLEF</sequence>
<evidence type="ECO:0000259" key="2">
    <source>
        <dbReference type="PROSITE" id="PS51186"/>
    </source>
</evidence>
<name>F0VE98_NEOCL</name>
<proteinExistence type="predicted"/>
<reference evidence="3" key="1">
    <citation type="submission" date="2011-02" db="EMBL/GenBank/DDBJ databases">
        <authorList>
            <person name="Aslett M."/>
        </authorList>
    </citation>
    <scope>NUCLEOTIDE SEQUENCE</scope>
    <source>
        <strain evidence="3">Liverpool</strain>
    </source>
</reference>
<dbReference type="GO" id="GO:0016747">
    <property type="term" value="F:acyltransferase activity, transferring groups other than amino-acyl groups"/>
    <property type="evidence" value="ECO:0007669"/>
    <property type="project" value="InterPro"/>
</dbReference>
<dbReference type="eggNOG" id="ENOG502S75C">
    <property type="taxonomic scope" value="Eukaryota"/>
</dbReference>
<dbReference type="EMBL" id="FR823387">
    <property type="protein sequence ID" value="CBZ52042.1"/>
    <property type="molecule type" value="Genomic_DNA"/>
</dbReference>
<dbReference type="GeneID" id="13444829"/>
<feature type="region of interest" description="Disordered" evidence="1">
    <location>
        <begin position="285"/>
        <end position="320"/>
    </location>
</feature>
<protein>
    <submittedName>
        <fullName evidence="4">Acetyltransferase domain-containing protein,putative</fullName>
    </submittedName>
    <submittedName>
        <fullName evidence="3">Putative acetyltransferase domain-containing protein</fullName>
    </submittedName>
</protein>
<dbReference type="EMBL" id="LN714480">
    <property type="protein sequence ID" value="CEL66003.1"/>
    <property type="molecule type" value="Genomic_DNA"/>
</dbReference>
<dbReference type="RefSeq" id="XP_003882074.1">
    <property type="nucleotide sequence ID" value="XM_003882025.1"/>
</dbReference>
<feature type="compositionally biased region" description="Basic and acidic residues" evidence="1">
    <location>
        <begin position="289"/>
        <end position="299"/>
    </location>
</feature>
<dbReference type="Gene3D" id="3.40.630.30">
    <property type="match status" value="1"/>
</dbReference>
<keyword evidence="5" id="KW-1185">Reference proteome</keyword>
<gene>
    <name evidence="4" type="ORF">BN1204_018320</name>
    <name evidence="3" type="ORF">NCLIV_018320</name>
</gene>
<feature type="compositionally biased region" description="Basic and acidic residues" evidence="1">
    <location>
        <begin position="307"/>
        <end position="320"/>
    </location>
</feature>
<dbReference type="AlphaFoldDB" id="F0VE98"/>
<organism evidence="3 5">
    <name type="scientific">Neospora caninum (strain Liverpool)</name>
    <dbReference type="NCBI Taxonomy" id="572307"/>
    <lineage>
        <taxon>Eukaryota</taxon>
        <taxon>Sar</taxon>
        <taxon>Alveolata</taxon>
        <taxon>Apicomplexa</taxon>
        <taxon>Conoidasida</taxon>
        <taxon>Coccidia</taxon>
        <taxon>Eucoccidiorida</taxon>
        <taxon>Eimeriorina</taxon>
        <taxon>Sarcocystidae</taxon>
        <taxon>Neospora</taxon>
    </lineage>
</organism>
<dbReference type="Proteomes" id="UP000007494">
    <property type="component" value="Chromosome VI"/>
</dbReference>
<dbReference type="InterPro" id="IPR000182">
    <property type="entry name" value="GNAT_dom"/>
</dbReference>
<dbReference type="OrthoDB" id="10039976at2759"/>
<reference evidence="4" key="4">
    <citation type="journal article" date="2015" name="PLoS ONE">
        <title>Comprehensive Evaluation of Toxoplasma gondii VEG and Neospora caninum LIV Genomes with Tachyzoite Stage Transcriptome and Proteome Defines Novel Transcript Features.</title>
        <authorList>
            <person name="Ramaprasad A."/>
            <person name="Mourier T."/>
            <person name="Naeem R."/>
            <person name="Malas T.B."/>
            <person name="Moussa E."/>
            <person name="Panigrahi A."/>
            <person name="Vermont S.J."/>
            <person name="Otto T.D."/>
            <person name="Wastling J."/>
            <person name="Pain A."/>
        </authorList>
    </citation>
    <scope>NUCLEOTIDE SEQUENCE</scope>
    <source>
        <strain evidence="4">Liverpool</strain>
    </source>
</reference>
<dbReference type="OMA" id="CSCACCK"/>
<dbReference type="CDD" id="cd04301">
    <property type="entry name" value="NAT_SF"/>
    <property type="match status" value="1"/>
</dbReference>
<evidence type="ECO:0000313" key="3">
    <source>
        <dbReference type="EMBL" id="CBZ52042.1"/>
    </source>
</evidence>
<dbReference type="InParanoid" id="F0VE98"/>
<feature type="domain" description="N-acetyltransferase" evidence="2">
    <location>
        <begin position="365"/>
        <end position="517"/>
    </location>
</feature>
<reference evidence="5" key="3">
    <citation type="journal article" date="2012" name="PLoS Pathog.">
        <title>Comparative genomics of the apicomplexan parasites Toxoplasma gondii and Neospora caninum: Coccidia differing in host range and transmission strategy.</title>
        <authorList>
            <person name="Reid A.J."/>
            <person name="Vermont S.J."/>
            <person name="Cotton J.A."/>
            <person name="Harris D."/>
            <person name="Hill-Cawthorne G.A."/>
            <person name="Konen-Waisman S."/>
            <person name="Latham S.M."/>
            <person name="Mourier T."/>
            <person name="Norton R."/>
            <person name="Quail M.A."/>
            <person name="Sanders M."/>
            <person name="Shanmugam D."/>
            <person name="Sohal A."/>
            <person name="Wasmuth J.D."/>
            <person name="Brunk B."/>
            <person name="Grigg M.E."/>
            <person name="Howard J.C."/>
            <person name="Parkinson J."/>
            <person name="Roos D.S."/>
            <person name="Trees A.J."/>
            <person name="Berriman M."/>
            <person name="Pain A."/>
            <person name="Wastling J.M."/>
        </authorList>
    </citation>
    <scope>NUCLEOTIDE SEQUENCE [LARGE SCALE GENOMIC DNA]</scope>
    <source>
        <strain evidence="5">Liverpool</strain>
    </source>
</reference>
<dbReference type="Pfam" id="PF00583">
    <property type="entry name" value="Acetyltransf_1"/>
    <property type="match status" value="1"/>
</dbReference>
<evidence type="ECO:0000313" key="5">
    <source>
        <dbReference type="Proteomes" id="UP000007494"/>
    </source>
</evidence>
<dbReference type="PROSITE" id="PS51186">
    <property type="entry name" value="GNAT"/>
    <property type="match status" value="1"/>
</dbReference>
<dbReference type="InterPro" id="IPR016181">
    <property type="entry name" value="Acyl_CoA_acyltransferase"/>
</dbReference>
<accession>F0VE98</accession>
<evidence type="ECO:0000256" key="1">
    <source>
        <dbReference type="SAM" id="MobiDB-lite"/>
    </source>
</evidence>
<keyword evidence="3" id="KW-0808">Transferase</keyword>
<reference evidence="3" key="2">
    <citation type="submission" date="2011-03" db="EMBL/GenBank/DDBJ databases">
        <title>Comparative genomics and transcriptomics of Neospora caninum and Toxoplasma gondii.</title>
        <authorList>
            <person name="Reid A.J."/>
            <person name="Sohal A."/>
            <person name="Harris D."/>
            <person name="Quail M."/>
            <person name="Sanders M."/>
            <person name="Berriman M."/>
            <person name="Wastling J.M."/>
            <person name="Pain A."/>
        </authorList>
    </citation>
    <scope>NUCLEOTIDE SEQUENCE</scope>
    <source>
        <strain evidence="3">Liverpool</strain>
    </source>
</reference>
<dbReference type="SUPFAM" id="SSF55729">
    <property type="entry name" value="Acyl-CoA N-acyltransferases (Nat)"/>
    <property type="match status" value="1"/>
</dbReference>
<dbReference type="VEuPathDB" id="ToxoDB:NCLIV_018320"/>
<evidence type="ECO:0000313" key="4">
    <source>
        <dbReference type="EMBL" id="CEL66003.1"/>
    </source>
</evidence>